<evidence type="ECO:0000256" key="5">
    <source>
        <dbReference type="ARBA" id="ARBA00022989"/>
    </source>
</evidence>
<evidence type="ECO:0000256" key="9">
    <source>
        <dbReference type="ARBA" id="ARBA00023264"/>
    </source>
</evidence>
<evidence type="ECO:0000256" key="6">
    <source>
        <dbReference type="ARBA" id="ARBA00023098"/>
    </source>
</evidence>
<evidence type="ECO:0000256" key="8">
    <source>
        <dbReference type="ARBA" id="ARBA00023209"/>
    </source>
</evidence>
<comment type="subcellular location">
    <subcellularLocation>
        <location evidence="10">Cell membrane</location>
        <topology evidence="10">Multi-pass membrane protein</topology>
    </subcellularLocation>
</comment>
<keyword evidence="2 10" id="KW-0444">Lipid biosynthesis</keyword>
<comment type="subunit">
    <text evidence="10">Probably interacts with PlsX.</text>
</comment>
<reference evidence="11 12" key="1">
    <citation type="submission" date="2019-03" db="EMBL/GenBank/DDBJ databases">
        <title>Metabolic reconstructions from genomes of highly enriched 'Candidatus Accumulibacter' and 'Candidatus Competibacter' bioreactor populations.</title>
        <authorList>
            <person name="Annavajhala M.K."/>
            <person name="Welles L."/>
            <person name="Abbas B."/>
            <person name="Sorokin D."/>
            <person name="Park H."/>
            <person name="Van Loosdrecht M."/>
            <person name="Chandran K."/>
        </authorList>
    </citation>
    <scope>NUCLEOTIDE SEQUENCE [LARGE SCALE GENOMIC DNA]</scope>
    <source>
        <strain evidence="11 12">SBR_G</strain>
    </source>
</reference>
<keyword evidence="4 10" id="KW-0812">Transmembrane</keyword>
<dbReference type="GO" id="GO:0004366">
    <property type="term" value="F:glycerol-3-phosphate O-acyltransferase activity"/>
    <property type="evidence" value="ECO:0007669"/>
    <property type="project" value="UniProtKB-EC"/>
</dbReference>
<keyword evidence="8 10" id="KW-0594">Phospholipid biosynthesis</keyword>
<evidence type="ECO:0000256" key="7">
    <source>
        <dbReference type="ARBA" id="ARBA00023136"/>
    </source>
</evidence>
<organism evidence="11 12">
    <name type="scientific">Candidatus Competibacter phosphatis</name>
    <dbReference type="NCBI Taxonomy" id="221280"/>
    <lineage>
        <taxon>Bacteria</taxon>
        <taxon>Pseudomonadati</taxon>
        <taxon>Pseudomonadota</taxon>
        <taxon>Gammaproteobacteria</taxon>
        <taxon>Candidatus Competibacteraceae</taxon>
        <taxon>Candidatus Competibacter</taxon>
    </lineage>
</organism>
<dbReference type="RefSeq" id="WP_169249223.1">
    <property type="nucleotide sequence ID" value="NZ_SPMZ01000035.1"/>
</dbReference>
<dbReference type="PANTHER" id="PTHR30309">
    <property type="entry name" value="INNER MEMBRANE PROTEIN YGIH"/>
    <property type="match status" value="1"/>
</dbReference>
<sequence length="198" mass="20512">MLTNLLFVVLGYLAGSISTAILVCRAMGLPDPRSEGSRNPGATNVLRFGGKKAAAITLAGDFAKGLLPVLLARLAGVEDTGLALTALAAFLGHLYPVFFGFEGGKGVATAFGAILGLSSLVALAAFATWLFMAFVVRISSLSALTAAALTPLFAWGFGVSGISLAVLLVMVALLVWRHRSNIRHLLAGTEDKIGTDRP</sequence>
<comment type="caution">
    <text evidence="11">The sequence shown here is derived from an EMBL/GenBank/DDBJ whole genome shotgun (WGS) entry which is preliminary data.</text>
</comment>
<evidence type="ECO:0000313" key="12">
    <source>
        <dbReference type="Proteomes" id="UP000760480"/>
    </source>
</evidence>
<evidence type="ECO:0000256" key="10">
    <source>
        <dbReference type="HAMAP-Rule" id="MF_01043"/>
    </source>
</evidence>
<keyword evidence="9 10" id="KW-1208">Phospholipid metabolism</keyword>
<comment type="pathway">
    <text evidence="10">Lipid metabolism; phospholipid metabolism.</text>
</comment>
<comment type="catalytic activity">
    <reaction evidence="10">
        <text>an acyl phosphate + sn-glycerol 3-phosphate = a 1-acyl-sn-glycero-3-phosphate + phosphate</text>
        <dbReference type="Rhea" id="RHEA:34075"/>
        <dbReference type="ChEBI" id="CHEBI:43474"/>
        <dbReference type="ChEBI" id="CHEBI:57597"/>
        <dbReference type="ChEBI" id="CHEBI:57970"/>
        <dbReference type="ChEBI" id="CHEBI:59918"/>
        <dbReference type="EC" id="2.3.1.275"/>
    </reaction>
</comment>
<keyword evidence="12" id="KW-1185">Reference proteome</keyword>
<comment type="function">
    <text evidence="10">Catalyzes the transfer of an acyl group from acyl-phosphate (acyl-PO(4)) to glycerol-3-phosphate (G3P) to form lysophosphatidic acid (LPA). This enzyme utilizes acyl-phosphate as fatty acyl donor, but not acyl-CoA or acyl-ACP.</text>
</comment>
<protein>
    <recommendedName>
        <fullName evidence="10">Glycerol-3-phosphate acyltransferase</fullName>
    </recommendedName>
    <alternativeName>
        <fullName evidence="10">Acyl-PO4 G3P acyltransferase</fullName>
    </alternativeName>
    <alternativeName>
        <fullName evidence="10">Acyl-phosphate--glycerol-3-phosphate acyltransferase</fullName>
    </alternativeName>
    <alternativeName>
        <fullName evidence="10">G3P acyltransferase</fullName>
        <shortName evidence="10">GPAT</shortName>
        <ecNumber evidence="10">2.3.1.275</ecNumber>
    </alternativeName>
    <alternativeName>
        <fullName evidence="10">Lysophosphatidic acid synthase</fullName>
        <shortName evidence="10">LPA synthase</shortName>
    </alternativeName>
</protein>
<dbReference type="PANTHER" id="PTHR30309:SF0">
    <property type="entry name" value="GLYCEROL-3-PHOSPHATE ACYLTRANSFERASE-RELATED"/>
    <property type="match status" value="1"/>
</dbReference>
<evidence type="ECO:0000256" key="2">
    <source>
        <dbReference type="ARBA" id="ARBA00022516"/>
    </source>
</evidence>
<evidence type="ECO:0000256" key="4">
    <source>
        <dbReference type="ARBA" id="ARBA00022692"/>
    </source>
</evidence>
<keyword evidence="5 10" id="KW-1133">Transmembrane helix</keyword>
<evidence type="ECO:0000313" key="11">
    <source>
        <dbReference type="EMBL" id="NMQ19958.1"/>
    </source>
</evidence>
<keyword evidence="11" id="KW-0012">Acyltransferase</keyword>
<dbReference type="EMBL" id="SPMZ01000035">
    <property type="protein sequence ID" value="NMQ19958.1"/>
    <property type="molecule type" value="Genomic_DNA"/>
</dbReference>
<feature type="transmembrane region" description="Helical" evidence="10">
    <location>
        <begin position="152"/>
        <end position="176"/>
    </location>
</feature>
<feature type="transmembrane region" description="Helical" evidence="10">
    <location>
        <begin position="81"/>
        <end position="101"/>
    </location>
</feature>
<gene>
    <name evidence="10 11" type="primary">plsY</name>
    <name evidence="11" type="ORF">E4P82_12570</name>
</gene>
<dbReference type="InterPro" id="IPR003811">
    <property type="entry name" value="G3P_acylTferase_PlsY"/>
</dbReference>
<dbReference type="EC" id="2.3.1.275" evidence="10"/>
<name>A0ABX1TKQ0_9GAMM</name>
<keyword evidence="6 10" id="KW-0443">Lipid metabolism</keyword>
<dbReference type="NCBIfam" id="TIGR00023">
    <property type="entry name" value="glycerol-3-phosphate 1-O-acyltransferase PlsY"/>
    <property type="match status" value="1"/>
</dbReference>
<keyword evidence="1 10" id="KW-1003">Cell membrane</keyword>
<evidence type="ECO:0000256" key="1">
    <source>
        <dbReference type="ARBA" id="ARBA00022475"/>
    </source>
</evidence>
<dbReference type="Pfam" id="PF02660">
    <property type="entry name" value="G3P_acyltransf"/>
    <property type="match status" value="1"/>
</dbReference>
<feature type="transmembrane region" description="Helical" evidence="10">
    <location>
        <begin position="108"/>
        <end position="132"/>
    </location>
</feature>
<comment type="similarity">
    <text evidence="10">Belongs to the PlsY family.</text>
</comment>
<dbReference type="Proteomes" id="UP000760480">
    <property type="component" value="Unassembled WGS sequence"/>
</dbReference>
<keyword evidence="7 10" id="KW-0472">Membrane</keyword>
<proteinExistence type="inferred from homology"/>
<keyword evidence="3 10" id="KW-0808">Transferase</keyword>
<feature type="transmembrane region" description="Helical" evidence="10">
    <location>
        <begin position="6"/>
        <end position="28"/>
    </location>
</feature>
<dbReference type="SMART" id="SM01207">
    <property type="entry name" value="G3P_acyltransf"/>
    <property type="match status" value="1"/>
</dbReference>
<evidence type="ECO:0000256" key="3">
    <source>
        <dbReference type="ARBA" id="ARBA00022679"/>
    </source>
</evidence>
<dbReference type="HAMAP" id="MF_01043">
    <property type="entry name" value="PlsY"/>
    <property type="match status" value="1"/>
</dbReference>
<accession>A0ABX1TKQ0</accession>